<evidence type="ECO:0000313" key="2">
    <source>
        <dbReference type="Proteomes" id="UP000031971"/>
    </source>
</evidence>
<organism evidence="1 2">
    <name type="scientific">Paramagnetospirillum magnetotacticum MS-1</name>
    <dbReference type="NCBI Taxonomy" id="272627"/>
    <lineage>
        <taxon>Bacteria</taxon>
        <taxon>Pseudomonadati</taxon>
        <taxon>Pseudomonadota</taxon>
        <taxon>Alphaproteobacteria</taxon>
        <taxon>Rhodospirillales</taxon>
        <taxon>Magnetospirillaceae</taxon>
        <taxon>Paramagnetospirillum</taxon>
    </lineage>
</organism>
<keyword evidence="2" id="KW-1185">Reference proteome</keyword>
<dbReference type="AlphaFoldDB" id="A0A0C2YVI3"/>
<dbReference type="RefSeq" id="WP_009870786.1">
    <property type="nucleotide sequence ID" value="NZ_JXSL01000026.1"/>
</dbReference>
<evidence type="ECO:0000313" key="1">
    <source>
        <dbReference type="EMBL" id="KIL99108.1"/>
    </source>
</evidence>
<reference evidence="1 2" key="1">
    <citation type="submission" date="2015-01" db="EMBL/GenBank/DDBJ databases">
        <title>Genome Sequence of Magnetospirillum magnetotacticum Strain MS-1.</title>
        <authorList>
            <person name="Marinov G.K."/>
            <person name="Smalley M.D."/>
            <person name="DeSalvo G."/>
        </authorList>
    </citation>
    <scope>NUCLEOTIDE SEQUENCE [LARGE SCALE GENOMIC DNA]</scope>
    <source>
        <strain evidence="1 2">MS-1</strain>
    </source>
</reference>
<proteinExistence type="predicted"/>
<accession>A0A0C2YVI3</accession>
<dbReference type="EMBL" id="JXSL01000026">
    <property type="protein sequence ID" value="KIL99108.1"/>
    <property type="molecule type" value="Genomic_DNA"/>
</dbReference>
<dbReference type="Proteomes" id="UP000031971">
    <property type="component" value="Unassembled WGS sequence"/>
</dbReference>
<dbReference type="OrthoDB" id="7349142at2"/>
<comment type="caution">
    <text evidence="1">The sequence shown here is derived from an EMBL/GenBank/DDBJ whole genome shotgun (WGS) entry which is preliminary data.</text>
</comment>
<gene>
    <name evidence="1" type="ORF">CCC_01901</name>
</gene>
<sequence>MAGKISFPHGNDWGVIGPEGDHDLPVDSVLGHRFQLVDGEVIDRYDGVTDDEVREIDAERVVARQAEELQAARTALVRRVKTEAAGRIATLDWKVERARERDALNGTKTLQEVYAEREVIRLASNEAEAAIAKLASQEEILAFSW</sequence>
<dbReference type="STRING" id="272627.CCC_01901"/>
<protein>
    <submittedName>
        <fullName evidence="1">Uncharacterized protein</fullName>
    </submittedName>
</protein>
<name>A0A0C2YVI3_PARME</name>